<accession>A0A839UB24</accession>
<keyword evidence="1" id="KW-1133">Transmembrane helix</keyword>
<reference evidence="2 3" key="1">
    <citation type="submission" date="2020-08" db="EMBL/GenBank/DDBJ databases">
        <title>Genomic Encyclopedia of Type Strains, Phase III (KMG-III): the genomes of soil and plant-associated and newly described type strains.</title>
        <authorList>
            <person name="Whitman W."/>
        </authorList>
    </citation>
    <scope>NUCLEOTIDE SEQUENCE [LARGE SCALE GENOMIC DNA]</scope>
    <source>
        <strain evidence="2 3">CECT 7015</strain>
    </source>
</reference>
<comment type="caution">
    <text evidence="2">The sequence shown here is derived from an EMBL/GenBank/DDBJ whole genome shotgun (WGS) entry which is preliminary data.</text>
</comment>
<dbReference type="RefSeq" id="WP_112532104.1">
    <property type="nucleotide sequence ID" value="NZ_JACHXN010000007.1"/>
</dbReference>
<organism evidence="2 3">
    <name type="scientific">Phyllobacterium trifolii</name>
    <dbReference type="NCBI Taxonomy" id="300193"/>
    <lineage>
        <taxon>Bacteria</taxon>
        <taxon>Pseudomonadati</taxon>
        <taxon>Pseudomonadota</taxon>
        <taxon>Alphaproteobacteria</taxon>
        <taxon>Hyphomicrobiales</taxon>
        <taxon>Phyllobacteriaceae</taxon>
        <taxon>Phyllobacterium</taxon>
    </lineage>
</organism>
<gene>
    <name evidence="2" type="ORF">FHS21_002585</name>
</gene>
<name>A0A839UB24_9HYPH</name>
<proteinExistence type="predicted"/>
<keyword evidence="3" id="KW-1185">Reference proteome</keyword>
<feature type="transmembrane region" description="Helical" evidence="1">
    <location>
        <begin position="58"/>
        <end position="74"/>
    </location>
</feature>
<dbReference type="Proteomes" id="UP000554520">
    <property type="component" value="Unassembled WGS sequence"/>
</dbReference>
<keyword evidence="1" id="KW-0812">Transmembrane</keyword>
<sequence>MFKALGAILVIAGVLYSVWAALSHRKLSQPPQSSANQNSASLEPRAQGLKFLGLTKNLPAIALILIGGVLLLYAD</sequence>
<evidence type="ECO:0000313" key="3">
    <source>
        <dbReference type="Proteomes" id="UP000554520"/>
    </source>
</evidence>
<evidence type="ECO:0000313" key="2">
    <source>
        <dbReference type="EMBL" id="MBB3146170.1"/>
    </source>
</evidence>
<keyword evidence="1" id="KW-0472">Membrane</keyword>
<evidence type="ECO:0000256" key="1">
    <source>
        <dbReference type="SAM" id="Phobius"/>
    </source>
</evidence>
<dbReference type="EMBL" id="JACHXN010000007">
    <property type="protein sequence ID" value="MBB3146170.1"/>
    <property type="molecule type" value="Genomic_DNA"/>
</dbReference>
<protein>
    <submittedName>
        <fullName evidence="2">Uncharacterized protein</fullName>
    </submittedName>
</protein>
<dbReference type="AlphaFoldDB" id="A0A839UB24"/>